<dbReference type="Gene3D" id="3.40.50.300">
    <property type="entry name" value="P-loop containing nucleotide triphosphate hydrolases"/>
    <property type="match status" value="1"/>
</dbReference>
<dbReference type="AlphaFoldDB" id="A0ABD1RMX0"/>
<dbReference type="Proteomes" id="UP001604277">
    <property type="component" value="Unassembled WGS sequence"/>
</dbReference>
<name>A0ABD1RMX0_9LAMI</name>
<dbReference type="InterPro" id="IPR027417">
    <property type="entry name" value="P-loop_NTPase"/>
</dbReference>
<dbReference type="Gene3D" id="3.80.10.10">
    <property type="entry name" value="Ribonuclease Inhibitor"/>
    <property type="match status" value="1"/>
</dbReference>
<evidence type="ECO:0000256" key="3">
    <source>
        <dbReference type="ARBA" id="ARBA00022737"/>
    </source>
</evidence>
<accession>A0ABD1RMX0</accession>
<gene>
    <name evidence="7" type="ORF">Fot_43039</name>
</gene>
<dbReference type="Pfam" id="PF05659">
    <property type="entry name" value="RPW8"/>
    <property type="match status" value="1"/>
</dbReference>
<feature type="region of interest" description="Disordered" evidence="5">
    <location>
        <begin position="874"/>
        <end position="919"/>
    </location>
</feature>
<dbReference type="InterPro" id="IPR042197">
    <property type="entry name" value="Apaf_helical"/>
</dbReference>
<organism evidence="7 8">
    <name type="scientific">Forsythia ovata</name>
    <dbReference type="NCBI Taxonomy" id="205694"/>
    <lineage>
        <taxon>Eukaryota</taxon>
        <taxon>Viridiplantae</taxon>
        <taxon>Streptophyta</taxon>
        <taxon>Embryophyta</taxon>
        <taxon>Tracheophyta</taxon>
        <taxon>Spermatophyta</taxon>
        <taxon>Magnoliopsida</taxon>
        <taxon>eudicotyledons</taxon>
        <taxon>Gunneridae</taxon>
        <taxon>Pentapetalae</taxon>
        <taxon>asterids</taxon>
        <taxon>lamiids</taxon>
        <taxon>Lamiales</taxon>
        <taxon>Oleaceae</taxon>
        <taxon>Forsythieae</taxon>
        <taxon>Forsythia</taxon>
    </lineage>
</organism>
<dbReference type="PANTHER" id="PTHR36766">
    <property type="entry name" value="PLANT BROAD-SPECTRUM MILDEW RESISTANCE PROTEIN RPW8"/>
    <property type="match status" value="1"/>
</dbReference>
<sequence length="977" mass="110786">MADLLGGGATGVAFDLLMQAVLDVAMTVASFRSELNHLRSTLVQIKPFVDDIQKLNTVLNGRQEGVETLNNLFKQGETLVRNCLKIKRWNLYKKYSYAKKLEEFEKSLLWFFQINVQAELARDGKTVAVGVKVLDEKIDQILYVQDSGRSVNSNGFSGWCGVPGVPDFVVGLDTQLQELKAMLLKDGVPLLVLSAPGGCGKTTLAKLLCNDDEIKGIYGNNIFFQTVSRSPNLQLMVQKVFQSKKNQRVPIFQSDEDAIYQLEQFFLRQIGPAPILLVLDDMWSGSESLIEQFLLPIHGYKILVTSRFVFPQFEWTYKLNMLNDQDAMTLFNHYAFKDGICNVQKHLAEEVVRGCSGHPLALTVVGRSLYRQPEVKWLSTVQKLSQGQSIYDTNTILLNRLKTSLDALDEMAVLKNCFLDLGLFPEDQRIPAAALLDMWVELYKLDEDGMYALNYLHELSNRNLVNLTLVRKNDQDAIDYCNDHFVMQHDLLRELAIHQSRQGPIEGRERLTVEINGNGFPEWLTDQKQQPINARILSISTDNAFCSNWSNVLVPDVKVLILNFQIKIYALPEFMERMSRLTVLIVTNYGFTRAYLKNFPLPCQFINLKRIRLENISIPSIATSILQLKNLQKISMIMCEIAKAFEVDTLPISDTWPNLNEINIEYCDDLVELPAWFCGLVHLKKLSLSYCQELVSLPSELGNLTNLEMLKLQSCTKLLELPESISELRELKFLNLSDCVEMDHLPEQLGDLCGLRTMHMMGCTALSELPPSVMDLVQLERVICDEETAYLWEFYKDYLDKLQIIVINHLSRSTRNPTPPLEPAKAPICMKWENQNKLKSKPKQSAISRARFPSHSHTRFSSATVTLLSHIRRKSSATSCRGESSPYSRINDSLPPVAPGKMVEEREEQMQQASSSGMAVNEHDVVLKVLEEMRGHRHAVGRVLRGTSYSHSSTTTLRDQPSTSQSTQATNALKNRD</sequence>
<evidence type="ECO:0000313" key="8">
    <source>
        <dbReference type="Proteomes" id="UP001604277"/>
    </source>
</evidence>
<comment type="caution">
    <text evidence="7">The sequence shown here is derived from an EMBL/GenBank/DDBJ whole genome shotgun (WGS) entry which is preliminary data.</text>
</comment>
<evidence type="ECO:0000256" key="2">
    <source>
        <dbReference type="ARBA" id="ARBA00022614"/>
    </source>
</evidence>
<keyword evidence="2" id="KW-0433">Leucine-rich repeat</keyword>
<evidence type="ECO:0000259" key="6">
    <source>
        <dbReference type="PROSITE" id="PS51153"/>
    </source>
</evidence>
<dbReference type="SUPFAM" id="SSF52540">
    <property type="entry name" value="P-loop containing nucleoside triphosphate hydrolases"/>
    <property type="match status" value="1"/>
</dbReference>
<dbReference type="Gene3D" id="1.10.8.430">
    <property type="entry name" value="Helical domain of apoptotic protease-activating factors"/>
    <property type="match status" value="1"/>
</dbReference>
<feature type="region of interest" description="Disordered" evidence="5">
    <location>
        <begin position="944"/>
        <end position="977"/>
    </location>
</feature>
<proteinExistence type="inferred from homology"/>
<evidence type="ECO:0000313" key="7">
    <source>
        <dbReference type="EMBL" id="KAL2489747.1"/>
    </source>
</evidence>
<dbReference type="GO" id="GO:0006952">
    <property type="term" value="P:defense response"/>
    <property type="evidence" value="ECO:0007669"/>
    <property type="project" value="UniProtKB-KW"/>
</dbReference>
<dbReference type="SUPFAM" id="SSF52058">
    <property type="entry name" value="L domain-like"/>
    <property type="match status" value="1"/>
</dbReference>
<dbReference type="Pfam" id="PF00931">
    <property type="entry name" value="NB-ARC"/>
    <property type="match status" value="1"/>
</dbReference>
<dbReference type="InterPro" id="IPR036388">
    <property type="entry name" value="WH-like_DNA-bd_sf"/>
</dbReference>
<comment type="similarity">
    <text evidence="1">Belongs to the disease resistance NB-LRR family.</text>
</comment>
<feature type="compositionally biased region" description="Polar residues" evidence="5">
    <location>
        <begin position="947"/>
        <end position="977"/>
    </location>
</feature>
<dbReference type="InterPro" id="IPR008808">
    <property type="entry name" value="Powdery_mildew-R_dom"/>
</dbReference>
<dbReference type="Gene3D" id="1.10.10.10">
    <property type="entry name" value="Winged helix-like DNA-binding domain superfamily/Winged helix DNA-binding domain"/>
    <property type="match status" value="1"/>
</dbReference>
<dbReference type="PANTHER" id="PTHR36766:SF3">
    <property type="entry name" value="RPW8 DOMAIN-CONTAINING PROTEIN"/>
    <property type="match status" value="1"/>
</dbReference>
<keyword evidence="8" id="KW-1185">Reference proteome</keyword>
<dbReference type="PRINTS" id="PR00364">
    <property type="entry name" value="DISEASERSIST"/>
</dbReference>
<evidence type="ECO:0000256" key="1">
    <source>
        <dbReference type="ARBA" id="ARBA00008894"/>
    </source>
</evidence>
<keyword evidence="3" id="KW-0677">Repeat</keyword>
<dbReference type="EMBL" id="JBFOLJ010000012">
    <property type="protein sequence ID" value="KAL2489747.1"/>
    <property type="molecule type" value="Genomic_DNA"/>
</dbReference>
<dbReference type="PROSITE" id="PS51153">
    <property type="entry name" value="RPW8"/>
    <property type="match status" value="1"/>
</dbReference>
<feature type="domain" description="RPW8" evidence="6">
    <location>
        <begin position="1"/>
        <end position="150"/>
    </location>
</feature>
<keyword evidence="4" id="KW-0611">Plant defense</keyword>
<evidence type="ECO:0000256" key="4">
    <source>
        <dbReference type="ARBA" id="ARBA00022821"/>
    </source>
</evidence>
<evidence type="ECO:0000256" key="5">
    <source>
        <dbReference type="SAM" id="MobiDB-lite"/>
    </source>
</evidence>
<protein>
    <submittedName>
        <fullName evidence="7">Disease resistance protein</fullName>
    </submittedName>
</protein>
<feature type="compositionally biased region" description="Polar residues" evidence="5">
    <location>
        <begin position="876"/>
        <end position="891"/>
    </location>
</feature>
<dbReference type="InterPro" id="IPR032675">
    <property type="entry name" value="LRR_dom_sf"/>
</dbReference>
<dbReference type="InterPro" id="IPR002182">
    <property type="entry name" value="NB-ARC"/>
</dbReference>
<reference evidence="8" key="1">
    <citation type="submission" date="2024-07" db="EMBL/GenBank/DDBJ databases">
        <title>Two chromosome-level genome assemblies of Korean endemic species Abeliophyllum distichum and Forsythia ovata (Oleaceae).</title>
        <authorList>
            <person name="Jang H."/>
        </authorList>
    </citation>
    <scope>NUCLEOTIDE SEQUENCE [LARGE SCALE GENOMIC DNA]</scope>
</reference>